<keyword evidence="2" id="KW-0472">Membrane</keyword>
<sequence length="267" mass="28022">MTVPNTPAGNPSGPTPHPPVLPLRPPAPARPPLAPELRIGAVITAVGAVLGVVLGLLWLWLAPRVGYAVQDNHILYRDPEGEELIGAVGVFSLLGLGLGLLTALGAFLWTRARGGGIAVAVGLAAGGLLGSFVAWKLGTHLGATSDLRAHARAVGNGGTFDGPLELSAKGALMVWPMTAMIVLLFLSATFGKREPDRPPYWDAPDPAQAPWQPVSFRKTEPVPEPVQQRAEEPVQQQVEQGEQGAPESEPGPSLRKPARPEPPAEQQ</sequence>
<evidence type="ECO:0000313" key="3">
    <source>
        <dbReference type="EMBL" id="GAA2123786.1"/>
    </source>
</evidence>
<keyword evidence="2" id="KW-1133">Transmembrane helix</keyword>
<feature type="transmembrane region" description="Helical" evidence="2">
    <location>
        <begin position="84"/>
        <end position="109"/>
    </location>
</feature>
<protein>
    <recommendedName>
        <fullName evidence="5">ABC transporter permease</fullName>
    </recommendedName>
</protein>
<feature type="transmembrane region" description="Helical" evidence="2">
    <location>
        <begin position="116"/>
        <end position="135"/>
    </location>
</feature>
<feature type="region of interest" description="Disordered" evidence="1">
    <location>
        <begin position="1"/>
        <end position="27"/>
    </location>
</feature>
<evidence type="ECO:0000313" key="4">
    <source>
        <dbReference type="Proteomes" id="UP001500897"/>
    </source>
</evidence>
<evidence type="ECO:0000256" key="1">
    <source>
        <dbReference type="SAM" id="MobiDB-lite"/>
    </source>
</evidence>
<comment type="caution">
    <text evidence="3">The sequence shown here is derived from an EMBL/GenBank/DDBJ whole genome shotgun (WGS) entry which is preliminary data.</text>
</comment>
<reference evidence="3 4" key="1">
    <citation type="journal article" date="2019" name="Int. J. Syst. Evol. Microbiol.">
        <title>The Global Catalogue of Microorganisms (GCM) 10K type strain sequencing project: providing services to taxonomists for standard genome sequencing and annotation.</title>
        <authorList>
            <consortium name="The Broad Institute Genomics Platform"/>
            <consortium name="The Broad Institute Genome Sequencing Center for Infectious Disease"/>
            <person name="Wu L."/>
            <person name="Ma J."/>
        </authorList>
    </citation>
    <scope>NUCLEOTIDE SEQUENCE [LARGE SCALE GENOMIC DNA]</scope>
    <source>
        <strain evidence="3 4">JCM 14559</strain>
    </source>
</reference>
<gene>
    <name evidence="3" type="ORF">GCM10009759_75090</name>
</gene>
<feature type="transmembrane region" description="Helical" evidence="2">
    <location>
        <begin position="39"/>
        <end position="61"/>
    </location>
</feature>
<feature type="compositionally biased region" description="Pro residues" evidence="1">
    <location>
        <begin position="13"/>
        <end position="27"/>
    </location>
</feature>
<name>A0ABN2YAW9_9ACTN</name>
<evidence type="ECO:0000256" key="2">
    <source>
        <dbReference type="SAM" id="Phobius"/>
    </source>
</evidence>
<accession>A0ABN2YAW9</accession>
<proteinExistence type="predicted"/>
<dbReference type="EMBL" id="BAAANS010000096">
    <property type="protein sequence ID" value="GAA2123786.1"/>
    <property type="molecule type" value="Genomic_DNA"/>
</dbReference>
<dbReference type="RefSeq" id="WP_344558939.1">
    <property type="nucleotide sequence ID" value="NZ_BAAANS010000096.1"/>
</dbReference>
<feature type="compositionally biased region" description="Low complexity" evidence="1">
    <location>
        <begin position="225"/>
        <end position="247"/>
    </location>
</feature>
<keyword evidence="4" id="KW-1185">Reference proteome</keyword>
<feature type="region of interest" description="Disordered" evidence="1">
    <location>
        <begin position="197"/>
        <end position="267"/>
    </location>
</feature>
<feature type="transmembrane region" description="Helical" evidence="2">
    <location>
        <begin position="172"/>
        <end position="191"/>
    </location>
</feature>
<keyword evidence="2" id="KW-0812">Transmembrane</keyword>
<evidence type="ECO:0008006" key="5">
    <source>
        <dbReference type="Google" id="ProtNLM"/>
    </source>
</evidence>
<organism evidence="3 4">
    <name type="scientific">Kitasatospora saccharophila</name>
    <dbReference type="NCBI Taxonomy" id="407973"/>
    <lineage>
        <taxon>Bacteria</taxon>
        <taxon>Bacillati</taxon>
        <taxon>Actinomycetota</taxon>
        <taxon>Actinomycetes</taxon>
        <taxon>Kitasatosporales</taxon>
        <taxon>Streptomycetaceae</taxon>
        <taxon>Kitasatospora</taxon>
    </lineage>
</organism>
<feature type="compositionally biased region" description="Low complexity" evidence="1">
    <location>
        <begin position="200"/>
        <end position="213"/>
    </location>
</feature>
<dbReference type="Proteomes" id="UP001500897">
    <property type="component" value="Unassembled WGS sequence"/>
</dbReference>